<dbReference type="EMBL" id="JBHSCF010000029">
    <property type="protein sequence ID" value="MFC4188004.1"/>
    <property type="molecule type" value="Genomic_DNA"/>
</dbReference>
<name>A0ABV8N6C1_9ACTN</name>
<dbReference type="RefSeq" id="WP_234460649.1">
    <property type="nucleotide sequence ID" value="NZ_BAAAYA010000007.1"/>
</dbReference>
<evidence type="ECO:0000313" key="2">
    <source>
        <dbReference type="Proteomes" id="UP001595871"/>
    </source>
</evidence>
<sequence>MVKLFAPVPFEVLLGRALPELSPQEVTERCRLAFGLVMESYGRPLVKMPAEPSPFPHTRTVIAFLVAELTAPSHHASDTGTA</sequence>
<comment type="caution">
    <text evidence="1">The sequence shown here is derived from an EMBL/GenBank/DDBJ whole genome shotgun (WGS) entry which is preliminary data.</text>
</comment>
<gene>
    <name evidence="1" type="ORF">ACFO3R_16715</name>
</gene>
<reference evidence="2" key="1">
    <citation type="journal article" date="2019" name="Int. J. Syst. Evol. Microbiol.">
        <title>The Global Catalogue of Microorganisms (GCM) 10K type strain sequencing project: providing services to taxonomists for standard genome sequencing and annotation.</title>
        <authorList>
            <consortium name="The Broad Institute Genomics Platform"/>
            <consortium name="The Broad Institute Genome Sequencing Center for Infectious Disease"/>
            <person name="Wu L."/>
            <person name="Ma J."/>
        </authorList>
    </citation>
    <scope>NUCLEOTIDE SEQUENCE [LARGE SCALE GENOMIC DNA]</scope>
    <source>
        <strain evidence="2">CCM 3243</strain>
    </source>
</reference>
<protein>
    <submittedName>
        <fullName evidence="1">Uncharacterized protein</fullName>
    </submittedName>
</protein>
<keyword evidence="2" id="KW-1185">Reference proteome</keyword>
<dbReference type="Proteomes" id="UP001595871">
    <property type="component" value="Unassembled WGS sequence"/>
</dbReference>
<organism evidence="1 2">
    <name type="scientific">Streptomyces flavovirens</name>
    <dbReference type="NCBI Taxonomy" id="52258"/>
    <lineage>
        <taxon>Bacteria</taxon>
        <taxon>Bacillati</taxon>
        <taxon>Actinomycetota</taxon>
        <taxon>Actinomycetes</taxon>
        <taxon>Kitasatosporales</taxon>
        <taxon>Streptomycetaceae</taxon>
        <taxon>Streptomyces</taxon>
    </lineage>
</organism>
<proteinExistence type="predicted"/>
<evidence type="ECO:0000313" key="1">
    <source>
        <dbReference type="EMBL" id="MFC4188004.1"/>
    </source>
</evidence>
<accession>A0ABV8N6C1</accession>